<protein>
    <submittedName>
        <fullName evidence="3">Predicted oxidoreductase</fullName>
    </submittedName>
</protein>
<proteinExistence type="predicted"/>
<dbReference type="Gene3D" id="3.20.20.100">
    <property type="entry name" value="NADP-dependent oxidoreductase domain"/>
    <property type="match status" value="1"/>
</dbReference>
<dbReference type="EMBL" id="LT629688">
    <property type="protein sequence ID" value="SDE06860.1"/>
    <property type="molecule type" value="Genomic_DNA"/>
</dbReference>
<keyword evidence="4" id="KW-1185">Reference proteome</keyword>
<dbReference type="PANTHER" id="PTHR43364">
    <property type="entry name" value="NADH-SPECIFIC METHYLGLYOXAL REDUCTASE-RELATED"/>
    <property type="match status" value="1"/>
</dbReference>
<dbReference type="PANTHER" id="PTHR43364:SF4">
    <property type="entry name" value="NAD(P)-LINKED OXIDOREDUCTASE SUPERFAMILY PROTEIN"/>
    <property type="match status" value="1"/>
</dbReference>
<dbReference type="SUPFAM" id="SSF51430">
    <property type="entry name" value="NAD(P)-linked oxidoreductase"/>
    <property type="match status" value="1"/>
</dbReference>
<dbReference type="OrthoDB" id="3664926at2"/>
<evidence type="ECO:0000259" key="2">
    <source>
        <dbReference type="Pfam" id="PF00248"/>
    </source>
</evidence>
<dbReference type="CDD" id="cd19081">
    <property type="entry name" value="AKR_AKR9C1"/>
    <property type="match status" value="1"/>
</dbReference>
<evidence type="ECO:0000256" key="1">
    <source>
        <dbReference type="ARBA" id="ARBA00023002"/>
    </source>
</evidence>
<dbReference type="InterPro" id="IPR036812">
    <property type="entry name" value="NAD(P)_OxRdtase_dom_sf"/>
</dbReference>
<feature type="domain" description="NADP-dependent oxidoreductase" evidence="2">
    <location>
        <begin position="18"/>
        <end position="319"/>
    </location>
</feature>
<dbReference type="FunFam" id="3.20.20.100:FF:000004">
    <property type="entry name" value="Oxidoreductase, aldo/keto reductase"/>
    <property type="match status" value="1"/>
</dbReference>
<evidence type="ECO:0000313" key="4">
    <source>
        <dbReference type="Proteomes" id="UP000198546"/>
    </source>
</evidence>
<dbReference type="STRING" id="675864.SAMN04489747_2424"/>
<sequence length="344" mass="37171">MEYRTLGRSGAAVSTYALGTMTFGAESDEATAHEQLDLYLEAGGTLVDTADVYAGTESESIIGRWLTERGPAVRDQVVLATKGRFNTAGHPNGIGLSRKHLAQALDASLRRLQTDSIDLYQVHAWDALTPLEETVSFFDAAVAAGKVRYWGLSNFTGWQLTKAVGLAEHRGWPAPVTLQPQYNLLVRGIEAEIVPAVQDAGMGLLPWSPLAGGWLTGKYQRDSAPTGATRLGENPKRGMEAYDKRNAEERTWQVIDAVTEVAEELGASPTQVSLSWLAGRPAVTSVILGARTTEQLTQCLGAADVVLDDAQRQRLDEVSAPVLEDYPYGTAGEAQRHRAIDHQG</sequence>
<gene>
    <name evidence="3" type="ORF">SAMN04489747_2424</name>
</gene>
<dbReference type="Proteomes" id="UP000198546">
    <property type="component" value="Chromosome i"/>
</dbReference>
<reference evidence="3 4" key="1">
    <citation type="submission" date="2016-10" db="EMBL/GenBank/DDBJ databases">
        <authorList>
            <person name="de Groot N.N."/>
        </authorList>
    </citation>
    <scope>NUCLEOTIDE SEQUENCE [LARGE SCALE GENOMIC DNA]</scope>
    <source>
        <strain evidence="3 4">MON 2.2</strain>
    </source>
</reference>
<organism evidence="3 4">
    <name type="scientific">Auraticoccus monumenti</name>
    <dbReference type="NCBI Taxonomy" id="675864"/>
    <lineage>
        <taxon>Bacteria</taxon>
        <taxon>Bacillati</taxon>
        <taxon>Actinomycetota</taxon>
        <taxon>Actinomycetes</taxon>
        <taxon>Propionibacteriales</taxon>
        <taxon>Propionibacteriaceae</taxon>
        <taxon>Auraticoccus</taxon>
    </lineage>
</organism>
<accession>A0A1G6ZWH2</accession>
<dbReference type="RefSeq" id="WP_090593906.1">
    <property type="nucleotide sequence ID" value="NZ_LT629688.1"/>
</dbReference>
<dbReference type="GO" id="GO:0016491">
    <property type="term" value="F:oxidoreductase activity"/>
    <property type="evidence" value="ECO:0007669"/>
    <property type="project" value="UniProtKB-KW"/>
</dbReference>
<dbReference type="AlphaFoldDB" id="A0A1G6ZWH2"/>
<dbReference type="InterPro" id="IPR023210">
    <property type="entry name" value="NADP_OxRdtase_dom"/>
</dbReference>
<name>A0A1G6ZWH2_9ACTN</name>
<dbReference type="InterPro" id="IPR050523">
    <property type="entry name" value="AKR_Detox_Biosynth"/>
</dbReference>
<evidence type="ECO:0000313" key="3">
    <source>
        <dbReference type="EMBL" id="SDE06860.1"/>
    </source>
</evidence>
<keyword evidence="1" id="KW-0560">Oxidoreductase</keyword>
<dbReference type="Pfam" id="PF00248">
    <property type="entry name" value="Aldo_ket_red"/>
    <property type="match status" value="1"/>
</dbReference>
<dbReference type="GO" id="GO:0005829">
    <property type="term" value="C:cytosol"/>
    <property type="evidence" value="ECO:0007669"/>
    <property type="project" value="UniProtKB-ARBA"/>
</dbReference>